<sequence length="91" mass="10470">MNLASLVAEIREMLTKAKVPSPEVDADILVGLALGLTRSQVHINARYEVKEAQLQRAFELARQRSKRIPLQHITGEVEFFSRPFKVRPRFR</sequence>
<dbReference type="SUPFAM" id="SSF53335">
    <property type="entry name" value="S-adenosyl-L-methionine-dependent methyltransferases"/>
    <property type="match status" value="1"/>
</dbReference>
<dbReference type="Gene3D" id="1.10.8.10">
    <property type="entry name" value="DNA helicase RuvA subunit, C-terminal domain"/>
    <property type="match status" value="1"/>
</dbReference>
<dbReference type="EMBL" id="JBHPEI010000064">
    <property type="protein sequence ID" value="MFC1800081.1"/>
    <property type="molecule type" value="Genomic_DNA"/>
</dbReference>
<accession>A0ABV6YPT0</accession>
<reference evidence="2 3" key="1">
    <citation type="submission" date="2024-09" db="EMBL/GenBank/DDBJ databases">
        <authorList>
            <person name="D'Angelo T."/>
        </authorList>
    </citation>
    <scope>NUCLEOTIDE SEQUENCE [LARGE SCALE GENOMIC DNA]</scope>
    <source>
        <strain evidence="2">SAG AM-311-F02</strain>
    </source>
</reference>
<evidence type="ECO:0000259" key="1">
    <source>
        <dbReference type="Pfam" id="PF17827"/>
    </source>
</evidence>
<evidence type="ECO:0000313" key="3">
    <source>
        <dbReference type="Proteomes" id="UP001594288"/>
    </source>
</evidence>
<dbReference type="InterPro" id="IPR040758">
    <property type="entry name" value="PrmC_N"/>
</dbReference>
<keyword evidence="3" id="KW-1185">Reference proteome</keyword>
<dbReference type="Pfam" id="PF17827">
    <property type="entry name" value="PrmC_N"/>
    <property type="match status" value="1"/>
</dbReference>
<gene>
    <name evidence="2" type="ORF">ACFL2Z_04115</name>
</gene>
<dbReference type="InterPro" id="IPR029063">
    <property type="entry name" value="SAM-dependent_MTases_sf"/>
</dbReference>
<name>A0ABV6YPT0_UNCEI</name>
<organism evidence="2 3">
    <name type="scientific">Eiseniibacteriota bacterium</name>
    <dbReference type="NCBI Taxonomy" id="2212470"/>
    <lineage>
        <taxon>Bacteria</taxon>
        <taxon>Candidatus Eiseniibacteriota</taxon>
    </lineage>
</organism>
<protein>
    <recommendedName>
        <fullName evidence="1">Release factor glutamine methyltransferase N-terminal domain-containing protein</fullName>
    </recommendedName>
</protein>
<feature type="domain" description="Release factor glutamine methyltransferase N-terminal" evidence="1">
    <location>
        <begin position="6"/>
        <end position="75"/>
    </location>
</feature>
<evidence type="ECO:0000313" key="2">
    <source>
        <dbReference type="EMBL" id="MFC1800081.1"/>
    </source>
</evidence>
<proteinExistence type="predicted"/>
<dbReference type="Proteomes" id="UP001594288">
    <property type="component" value="Unassembled WGS sequence"/>
</dbReference>
<comment type="caution">
    <text evidence="2">The sequence shown here is derived from an EMBL/GenBank/DDBJ whole genome shotgun (WGS) entry which is preliminary data.</text>
</comment>